<accession>A0A6G0T8X3</accession>
<keyword evidence="2" id="KW-1133">Transmembrane helix</keyword>
<evidence type="ECO:0000256" key="2">
    <source>
        <dbReference type="SAM" id="Phobius"/>
    </source>
</evidence>
<gene>
    <name evidence="3" type="ORF">AGLY_012679</name>
</gene>
<organism evidence="3 4">
    <name type="scientific">Aphis glycines</name>
    <name type="common">Soybean aphid</name>
    <dbReference type="NCBI Taxonomy" id="307491"/>
    <lineage>
        <taxon>Eukaryota</taxon>
        <taxon>Metazoa</taxon>
        <taxon>Ecdysozoa</taxon>
        <taxon>Arthropoda</taxon>
        <taxon>Hexapoda</taxon>
        <taxon>Insecta</taxon>
        <taxon>Pterygota</taxon>
        <taxon>Neoptera</taxon>
        <taxon>Paraneoptera</taxon>
        <taxon>Hemiptera</taxon>
        <taxon>Sternorrhyncha</taxon>
        <taxon>Aphidomorpha</taxon>
        <taxon>Aphidoidea</taxon>
        <taxon>Aphididae</taxon>
        <taxon>Aphidini</taxon>
        <taxon>Aphis</taxon>
        <taxon>Aphis</taxon>
    </lineage>
</organism>
<evidence type="ECO:0000256" key="1">
    <source>
        <dbReference type="SAM" id="MobiDB-lite"/>
    </source>
</evidence>
<evidence type="ECO:0000313" key="4">
    <source>
        <dbReference type="Proteomes" id="UP000475862"/>
    </source>
</evidence>
<comment type="caution">
    <text evidence="3">The sequence shown here is derived from an EMBL/GenBank/DDBJ whole genome shotgun (WGS) entry which is preliminary data.</text>
</comment>
<dbReference type="Proteomes" id="UP000475862">
    <property type="component" value="Unassembled WGS sequence"/>
</dbReference>
<sequence length="272" mass="30886">MCIPSKCMPRKPDRPYLDINSDPNIPDSPESPPPSPLTHEHRYPVARLSSSTSEFSSSVDSEDGEDDQDDDALLKASKYVSCEVFHSTKRRVVIRYHYHDNNSTMAVRAFIVLAVLVLMTKVIADVTFGIGVAGLEIGRDKSDEKCLVKRQLPPIEQGNVVIDNIFQIPIKTLDAVGTLIKNVRPLVRRTRQRIQQYYSNGQQQNSNGQQQYSNGQQNYNYYGQQQSSNGLQSYNYYSQQYNRLGRQSRQVQVEDQPKRTKPSIVVLQSSIN</sequence>
<proteinExistence type="predicted"/>
<feature type="transmembrane region" description="Helical" evidence="2">
    <location>
        <begin position="105"/>
        <end position="124"/>
    </location>
</feature>
<protein>
    <submittedName>
        <fullName evidence="3">Uncharacterized protein</fullName>
    </submittedName>
</protein>
<keyword evidence="2" id="KW-0472">Membrane</keyword>
<keyword evidence="2" id="KW-0812">Transmembrane</keyword>
<dbReference type="AlphaFoldDB" id="A0A6G0T8X3"/>
<reference evidence="3 4" key="1">
    <citation type="submission" date="2019-08" db="EMBL/GenBank/DDBJ databases">
        <title>The genome of the soybean aphid Biotype 1, its phylome, world population structure and adaptation to the North American continent.</title>
        <authorList>
            <person name="Giordano R."/>
            <person name="Donthu R.K."/>
            <person name="Hernandez A.G."/>
            <person name="Wright C.L."/>
            <person name="Zimin A.V."/>
        </authorList>
    </citation>
    <scope>NUCLEOTIDE SEQUENCE [LARGE SCALE GENOMIC DNA]</scope>
    <source>
        <tissue evidence="3">Whole aphids</tissue>
    </source>
</reference>
<feature type="compositionally biased region" description="Acidic residues" evidence="1">
    <location>
        <begin position="60"/>
        <end position="69"/>
    </location>
</feature>
<dbReference type="OrthoDB" id="6621265at2759"/>
<keyword evidence="4" id="KW-1185">Reference proteome</keyword>
<feature type="region of interest" description="Disordered" evidence="1">
    <location>
        <begin position="1"/>
        <end position="69"/>
    </location>
</feature>
<name>A0A6G0T8X3_APHGL</name>
<evidence type="ECO:0000313" key="3">
    <source>
        <dbReference type="EMBL" id="KAE9527855.1"/>
    </source>
</evidence>
<feature type="region of interest" description="Disordered" evidence="1">
    <location>
        <begin position="246"/>
        <end position="272"/>
    </location>
</feature>
<dbReference type="EMBL" id="VYZN01000050">
    <property type="protein sequence ID" value="KAE9527855.1"/>
    <property type="molecule type" value="Genomic_DNA"/>
</dbReference>
<feature type="compositionally biased region" description="Low complexity" evidence="1">
    <location>
        <begin position="49"/>
        <end position="59"/>
    </location>
</feature>